<dbReference type="RefSeq" id="WP_179907980.1">
    <property type="nucleotide sequence ID" value="NZ_CP058910.1"/>
</dbReference>
<dbReference type="PANTHER" id="PTHR35339:SF4">
    <property type="entry name" value="LINALOOL DEHYDRATASE_ISOMERASE DOMAIN-CONTAINING PROTEIN"/>
    <property type="match status" value="1"/>
</dbReference>
<feature type="region of interest" description="Disordered" evidence="1">
    <location>
        <begin position="576"/>
        <end position="617"/>
    </location>
</feature>
<dbReference type="InterPro" id="IPR049349">
    <property type="entry name" value="DUF2264_N"/>
</dbReference>
<evidence type="ECO:0000313" key="4">
    <source>
        <dbReference type="EMBL" id="QLH78058.1"/>
    </source>
</evidence>
<evidence type="ECO:0000259" key="3">
    <source>
        <dbReference type="Pfam" id="PF20938"/>
    </source>
</evidence>
<proteinExistence type="predicted"/>
<evidence type="ECO:0000313" key="5">
    <source>
        <dbReference type="Proteomes" id="UP000509667"/>
    </source>
</evidence>
<dbReference type="Pfam" id="PF10022">
    <property type="entry name" value="DUF2264"/>
    <property type="match status" value="1"/>
</dbReference>
<keyword evidence="5" id="KW-1185">Reference proteome</keyword>
<dbReference type="Proteomes" id="UP000509667">
    <property type="component" value="Chromosome"/>
</dbReference>
<dbReference type="AlphaFoldDB" id="A0A7D5P5P3"/>
<evidence type="ECO:0000256" key="1">
    <source>
        <dbReference type="SAM" id="MobiDB-lite"/>
    </source>
</evidence>
<name>A0A7D5P5P3_9EURY</name>
<dbReference type="KEGG" id="hrr:HZS55_12440"/>
<feature type="domain" description="DUF2264" evidence="3">
    <location>
        <begin position="368"/>
        <end position="574"/>
    </location>
</feature>
<dbReference type="OrthoDB" id="295012at2157"/>
<dbReference type="PANTHER" id="PTHR35339">
    <property type="entry name" value="LINALOOL DEHYDRATASE_ISOMERASE DOMAIN-CONTAINING PROTEIN"/>
    <property type="match status" value="1"/>
</dbReference>
<dbReference type="EMBL" id="CP058910">
    <property type="protein sequence ID" value="QLH78058.1"/>
    <property type="molecule type" value="Genomic_DNA"/>
</dbReference>
<dbReference type="InterPro" id="IPR049237">
    <property type="entry name" value="DUF2264_C"/>
</dbReference>
<dbReference type="Pfam" id="PF20938">
    <property type="entry name" value="DUF2264_C"/>
    <property type="match status" value="1"/>
</dbReference>
<dbReference type="PIRSF" id="PIRSF014753">
    <property type="entry name" value="UCP014753"/>
    <property type="match status" value="1"/>
</dbReference>
<accession>A0A7D5P5P3</accession>
<evidence type="ECO:0000259" key="2">
    <source>
        <dbReference type="Pfam" id="PF10022"/>
    </source>
</evidence>
<dbReference type="InterPro" id="IPR016624">
    <property type="entry name" value="UCP014753"/>
</dbReference>
<organism evidence="4 5">
    <name type="scientific">Halosimplex rubrum</name>
    <dbReference type="NCBI Taxonomy" id="869889"/>
    <lineage>
        <taxon>Archaea</taxon>
        <taxon>Methanobacteriati</taxon>
        <taxon>Methanobacteriota</taxon>
        <taxon>Stenosarchaea group</taxon>
        <taxon>Halobacteria</taxon>
        <taxon>Halobacteriales</taxon>
        <taxon>Haloarculaceae</taxon>
        <taxon>Halosimplex</taxon>
    </lineage>
</organism>
<gene>
    <name evidence="4" type="ORF">HZS55_12440</name>
</gene>
<feature type="domain" description="DUF2264" evidence="2">
    <location>
        <begin position="12"/>
        <end position="352"/>
    </location>
</feature>
<reference evidence="4 5" key="1">
    <citation type="submission" date="2020-07" db="EMBL/GenBank/DDBJ databases">
        <title>Halosimplex pelagicum sp. nov. and Halosimplex rubrum sp. nov., isolated from salted brown alga Laminaria, and emended description of the genus Halosimplex.</title>
        <authorList>
            <person name="Cui H."/>
        </authorList>
    </citation>
    <scope>NUCLEOTIDE SEQUENCE [LARGE SCALE GENOMIC DNA]</scope>
    <source>
        <strain evidence="4 5">R27</strain>
    </source>
</reference>
<sequence>MNPFADNPLRSRSEFGTAVVDLYEPLKPHFSPGRARVDPDPRGAAHSETEAGMEGFARPLWGLAALEAGGGHFDDWERYRSGLVNGTDPDHPEYWGPAGDYSQKHVELAPIGVALALAGDRLWDPLDDEARANVTRYLQQVEEAALHDCNWLYWRVLVALGLRAVGADHDWDGAEAAMDRLESFYLGDGWYADGPEGPRDHYVAWEMHADGLIYAELAGDADPERADRLRERAREFASEYRHWFADGGQGLPFGRSLTYRFAQASFWGALAFAGVEALPWGQIRGLWARNIRWWADQPIFSGDGVLSVGYRYPTLKPSEPYNSPGSPYWATKAFLPLALPEDHPFWAAEEEPFGEAPAETVQPRANAVVCRDRGAGHHYALTAGQDSHYAEKYGKFAYSTDFGFSVRSRAAGPAGAGVDSALALTEDGRSYRVRSDISRTAVDGDTLYSRSHPWDDVTVDTWVAPATPWHVRVHRIDTERPLESVEGGFPMDRSGEGADGAVEHETDEGSAVVRYPGGASGVRGFGDQRTGDVVHQDPNTNLVAARTVVPTLTADHEPGTHWLATAATAATADGDAAWDRPPALESDGESPVFTDADGGAVLRCDDDAPGPLDEVPF</sequence>
<protein>
    <submittedName>
        <fullName evidence="4">DUF2264 domain-containing protein</fullName>
    </submittedName>
</protein>
<dbReference type="GeneID" id="56078685"/>